<dbReference type="HOGENOM" id="CLU_1465927_0_0_4"/>
<dbReference type="EMBL" id="CP000089">
    <property type="protein sequence ID" value="AAZ45559.1"/>
    <property type="molecule type" value="Genomic_DNA"/>
</dbReference>
<proteinExistence type="predicted"/>
<keyword evidence="1" id="KW-0175">Coiled coil</keyword>
<reference evidence="2" key="1">
    <citation type="submission" date="2005-08" db="EMBL/GenBank/DDBJ databases">
        <title>Complete sequence of Dechloromonas aromatica RCB.</title>
        <authorList>
            <person name="Salinero K.K."/>
            <person name="Copeland A."/>
            <person name="Lucas S."/>
            <person name="Lapidus A."/>
            <person name="Barry K."/>
            <person name="Detter J.C."/>
            <person name="Glavina T."/>
            <person name="Hammon N."/>
            <person name="Israni S."/>
            <person name="Pitluck S."/>
            <person name="Di Bartolo G."/>
            <person name="Trong S."/>
            <person name="Schmutz J."/>
            <person name="Larimer F."/>
            <person name="Land M."/>
            <person name="Ivanova N."/>
            <person name="Richardson P."/>
        </authorList>
    </citation>
    <scope>NUCLEOTIDE SEQUENCE</scope>
    <source>
        <strain evidence="2">RCB</strain>
    </source>
</reference>
<accession>Q47HX2</accession>
<dbReference type="STRING" id="159087.Daro_0803"/>
<evidence type="ECO:0000256" key="1">
    <source>
        <dbReference type="SAM" id="Coils"/>
    </source>
</evidence>
<sequence>MTDEMKLEYSKLALDGVKFLIGTALIGLLGHFASSAIKEREVALKERESERLEMELYGKYVEHALAENVGTRERFARYFYKVTRTAELKRGWEEYLNDVVQEKEKEERRKAELVAQEKELARLVASDKAKADELKQVRQQLKEVMGRLEVRKDAFAPAATVTGYGSAQGGVATGALSVSGGSAN</sequence>
<organism evidence="2">
    <name type="scientific">Dechloromonas aromatica (strain RCB)</name>
    <dbReference type="NCBI Taxonomy" id="159087"/>
    <lineage>
        <taxon>Bacteria</taxon>
        <taxon>Pseudomonadati</taxon>
        <taxon>Pseudomonadota</taxon>
        <taxon>Betaproteobacteria</taxon>
        <taxon>Rhodocyclales</taxon>
        <taxon>Azonexaceae</taxon>
        <taxon>Dechloromonas</taxon>
    </lineage>
</organism>
<dbReference type="KEGG" id="dar:Daro_0803"/>
<evidence type="ECO:0000313" key="2">
    <source>
        <dbReference type="EMBL" id="AAZ45559.1"/>
    </source>
</evidence>
<protein>
    <submittedName>
        <fullName evidence="2">Uncharacterized protein</fullName>
    </submittedName>
</protein>
<feature type="coiled-coil region" evidence="1">
    <location>
        <begin position="96"/>
        <end position="151"/>
    </location>
</feature>
<name>Q47HX2_DECAR</name>
<dbReference type="AlphaFoldDB" id="Q47HX2"/>
<gene>
    <name evidence="2" type="ordered locus">Daro_0803</name>
</gene>